<dbReference type="STRING" id="74557.A0A1V9ZZZ5"/>
<dbReference type="Gene3D" id="3.30.70.1230">
    <property type="entry name" value="Nucleotide cyclase"/>
    <property type="match status" value="1"/>
</dbReference>
<keyword evidence="5" id="KW-0472">Membrane</keyword>
<evidence type="ECO:0000256" key="5">
    <source>
        <dbReference type="SAM" id="Phobius"/>
    </source>
</evidence>
<dbReference type="CDD" id="cd07302">
    <property type="entry name" value="CHD"/>
    <property type="match status" value="1"/>
</dbReference>
<gene>
    <name evidence="8" type="ORF">THRCLA_04178</name>
</gene>
<evidence type="ECO:0000256" key="1">
    <source>
        <dbReference type="PIRSR" id="PIRSR623088-1"/>
    </source>
</evidence>
<feature type="binding site" evidence="3">
    <location>
        <position position="306"/>
    </location>
    <ligand>
        <name>Zn(2+)</name>
        <dbReference type="ChEBI" id="CHEBI:29105"/>
        <label>1</label>
    </ligand>
</feature>
<keyword evidence="9" id="KW-1185">Reference proteome</keyword>
<comment type="cofactor">
    <cofactor evidence="4">
        <name>a divalent metal cation</name>
        <dbReference type="ChEBI" id="CHEBI:60240"/>
    </cofactor>
    <text evidence="4">Binds 2 divalent metal cations per subunit. Site 1 may preferentially bind zinc ions, while site 2 has a preference for magnesium and/or manganese ions.</text>
</comment>
<dbReference type="InterPro" id="IPR023088">
    <property type="entry name" value="PDEase"/>
</dbReference>
<reference evidence="8 9" key="1">
    <citation type="journal article" date="2014" name="Genome Biol. Evol.">
        <title>The secreted proteins of Achlya hypogyna and Thraustotheca clavata identify the ancestral oomycete secretome and reveal gene acquisitions by horizontal gene transfer.</title>
        <authorList>
            <person name="Misner I."/>
            <person name="Blouin N."/>
            <person name="Leonard G."/>
            <person name="Richards T.A."/>
            <person name="Lane C.E."/>
        </authorList>
    </citation>
    <scope>NUCLEOTIDE SEQUENCE [LARGE SCALE GENOMIC DNA]</scope>
    <source>
        <strain evidence="8 9">ATCC 34112</strain>
    </source>
</reference>
<dbReference type="InterPro" id="IPR036971">
    <property type="entry name" value="PDEase_catalytic_dom_sf"/>
</dbReference>
<feature type="binding site" evidence="2">
    <location>
        <begin position="144"/>
        <end position="148"/>
    </location>
    <ligand>
        <name>AMP</name>
        <dbReference type="ChEBI" id="CHEBI:456215"/>
    </ligand>
</feature>
<dbReference type="PROSITE" id="PS51845">
    <property type="entry name" value="PDEASE_I_2"/>
    <property type="match status" value="1"/>
</dbReference>
<dbReference type="InterPro" id="IPR002073">
    <property type="entry name" value="PDEase_catalytic_dom"/>
</dbReference>
<feature type="transmembrane region" description="Helical" evidence="5">
    <location>
        <begin position="715"/>
        <end position="735"/>
    </location>
</feature>
<sequence>MSRVVPLNAAIDSTPVNNKVKIDGNECNARGSTPNLQRSLTLLSPLAWLRSSSTRNLSSRVVPERLSSRMSIVSPQSTQLMRWEFDAGLETNHFRQMDNLQTMFGIVGAYDALDLSFETLNQFISEIKLGYAEVPGLPFHRFYHNFAHAMDVTQTLFAMLHFMEPNDPIMGSIEKAITLIAALGHDIHHPGVTNHYIVISKHQFALEYADGTNAALTTSVKVWGVLERMHAAETRRIVTKYNLLTKFHPSVQQRLEKLLMTCILNTDMAQHDGLLKHMNSLAQVRRDRLSIEDTQVLCSFFLHCADLSNAAKPWKTAERWAQLITKEFFEQGQAEKRQGMPVSPNCDAMTTMVPELQIKFINFAVLPCFSTLQTLFPKATEAVTFAVDNIRYWEAKRDESLTLEQRVILRAISIECNSSAEWNKLHEHKDLNHCREYFFAKTVIYHPIYVVLSVFAAIYIAFEPELRMLSSSRTSDFIYAGFLIVILLLSVIDTILSALVDASYRRSFYALLDVFSLATLIVEIVNYTMPSGGSWIFFYGLSELLPPRIVRIARAIRAVHFIPLLLFSFFSRRTEDADRASYLGQQIDSAMNTMTFLRKDIARLFLRLANKEADVIYPKAIEELVYEAYNGVDIPEQATRNVLAYFCTTPLTKNTIVGFPHHRNANSQMYGITRESFAHGIRQMELKHDGAPDIFIDAPPRTTERMVGGELSDVVIKRIFMVILVALLIIPLLLWTPPVSMDEYIYSVMDLHASIIYNDYDFAHNATTLPTQLSNELSVFQTTMQPVYLQLFSIPQAAVVATISQMNNFRLYDDAYVLSNFRYDQIEGVQVFGCRDQTLTASLSIRSTHDTECVTTVIFNLSQLTQVRAQNTMFSTALCIICIVLSVIYLDLETYKLVIQPIESMLTVVRRLAINPLQTIEVQVGEAQNEILLLQNMLAKIASLIQIGFGEAGAQILSGNMLEGDLNPMAEGKKIHAIFGFSSIRGFSEATEELKEEIMTFTNMIGEVVHRHVHSLNGHANKNIGQAFLLVWKIPSTSIEYALVNSNQTPQHMSPKKNTLLTVMEADNFSNRQPGRFTLADKALISFLKVQMEVFTSKAFHEYRHVLRQPNGQHPMGFGLHVGWAIEGAIGSRYKIDASYLSPDVNMSSRLEGATKQFGVTLLISHTFHKLLSQPIQEMCRLIDCVTVKGSAKPISLYTFDMEEVSSTNPLSTIADLKQIQKRMAIEFRIAFDEGVVKYLEGNWQEATSLIEHALCFEPEDGPSTSLLRVMREHHCEAPATWCGYRTLTEK</sequence>
<dbReference type="Gene3D" id="1.10.1300.10">
    <property type="entry name" value="3'5'-cyclic nucleotide phosphodiesterase, catalytic domain"/>
    <property type="match status" value="1"/>
</dbReference>
<comment type="caution">
    <text evidence="8">The sequence shown here is derived from an EMBL/GenBank/DDBJ whole genome shotgun (WGS) entry which is preliminary data.</text>
</comment>
<dbReference type="InterPro" id="IPR003607">
    <property type="entry name" value="HD/PDEase_dom"/>
</dbReference>
<feature type="binding site" evidence="3">
    <location>
        <position position="148"/>
    </location>
    <ligand>
        <name>Zn(2+)</name>
        <dbReference type="ChEBI" id="CHEBI:29105"/>
        <label>1</label>
    </ligand>
</feature>
<keyword evidence="3 4" id="KW-0479">Metal-binding</keyword>
<accession>A0A1V9ZZZ5</accession>
<evidence type="ECO:0000259" key="6">
    <source>
        <dbReference type="PROSITE" id="PS50125"/>
    </source>
</evidence>
<dbReference type="SUPFAM" id="SSF55073">
    <property type="entry name" value="Nucleotide cyclase"/>
    <property type="match status" value="1"/>
</dbReference>
<keyword evidence="5" id="KW-0812">Transmembrane</keyword>
<dbReference type="GO" id="GO:0009190">
    <property type="term" value="P:cyclic nucleotide biosynthetic process"/>
    <property type="evidence" value="ECO:0007669"/>
    <property type="project" value="InterPro"/>
</dbReference>
<dbReference type="InterPro" id="IPR029787">
    <property type="entry name" value="Nucleotide_cyclase"/>
</dbReference>
<dbReference type="CDD" id="cd00077">
    <property type="entry name" value="HDc"/>
    <property type="match status" value="1"/>
</dbReference>
<feature type="binding site" evidence="3">
    <location>
        <position position="186"/>
    </location>
    <ligand>
        <name>Zn(2+)</name>
        <dbReference type="ChEBI" id="CHEBI:29105"/>
        <label>1</label>
    </ligand>
</feature>
<evidence type="ECO:0000313" key="9">
    <source>
        <dbReference type="Proteomes" id="UP000243217"/>
    </source>
</evidence>
<dbReference type="PANTHER" id="PTHR43336">
    <property type="entry name" value="OXYGEN SENSOR HISTIDINE KINASE RESPONSE REGULATOR DEVS/DOSS"/>
    <property type="match status" value="1"/>
</dbReference>
<feature type="transmembrane region" description="Helical" evidence="5">
    <location>
        <begin position="549"/>
        <end position="570"/>
    </location>
</feature>
<name>A0A1V9ZZZ5_9STRA</name>
<feature type="binding site" evidence="3">
    <location>
        <position position="185"/>
    </location>
    <ligand>
        <name>Zn(2+)</name>
        <dbReference type="ChEBI" id="CHEBI:29105"/>
        <label>1</label>
    </ligand>
</feature>
<dbReference type="InterPro" id="IPR023174">
    <property type="entry name" value="PDEase_CS"/>
</dbReference>
<dbReference type="PANTHER" id="PTHR43336:SF3">
    <property type="entry name" value="GUANYLATE CYCLASE DOMAIN-CONTAINING PROTEIN"/>
    <property type="match status" value="1"/>
</dbReference>
<evidence type="ECO:0000313" key="8">
    <source>
        <dbReference type="EMBL" id="OQS03511.1"/>
    </source>
</evidence>
<feature type="domain" description="PDEase" evidence="7">
    <location>
        <begin position="58"/>
        <end position="400"/>
    </location>
</feature>
<dbReference type="InterPro" id="IPR001054">
    <property type="entry name" value="A/G_cyclase"/>
</dbReference>
<feature type="transmembrane region" description="Helical" evidence="5">
    <location>
        <begin position="477"/>
        <end position="496"/>
    </location>
</feature>
<feature type="binding site" evidence="2">
    <location>
        <position position="306"/>
    </location>
    <ligand>
        <name>AMP</name>
        <dbReference type="ChEBI" id="CHEBI:456215"/>
    </ligand>
</feature>
<dbReference type="SUPFAM" id="SSF109604">
    <property type="entry name" value="HD-domain/PDEase-like"/>
    <property type="match status" value="1"/>
</dbReference>
<dbReference type="SMART" id="SM00471">
    <property type="entry name" value="HDc"/>
    <property type="match status" value="1"/>
</dbReference>
<keyword evidence="4" id="KW-0378">Hydrolase</keyword>
<protein>
    <recommendedName>
        <fullName evidence="4">Phosphodiesterase</fullName>
        <ecNumber evidence="4">3.1.4.-</ecNumber>
    </recommendedName>
</protein>
<proteinExistence type="inferred from homology"/>
<dbReference type="Proteomes" id="UP000243217">
    <property type="component" value="Unassembled WGS sequence"/>
</dbReference>
<feature type="domain" description="Guanylate cyclase" evidence="6">
    <location>
        <begin position="978"/>
        <end position="1152"/>
    </location>
</feature>
<dbReference type="PROSITE" id="PS50125">
    <property type="entry name" value="GUANYLATE_CYCLASE_2"/>
    <property type="match status" value="1"/>
</dbReference>
<feature type="transmembrane region" description="Helical" evidence="5">
    <location>
        <begin position="443"/>
        <end position="462"/>
    </location>
</feature>
<feature type="transmembrane region" description="Helical" evidence="5">
    <location>
        <begin position="508"/>
        <end position="529"/>
    </location>
</feature>
<dbReference type="EC" id="3.1.4.-" evidence="4"/>
<evidence type="ECO:0000259" key="7">
    <source>
        <dbReference type="PROSITE" id="PS51845"/>
    </source>
</evidence>
<dbReference type="EMBL" id="JNBS01000863">
    <property type="protein sequence ID" value="OQS03511.1"/>
    <property type="molecule type" value="Genomic_DNA"/>
</dbReference>
<feature type="binding site" evidence="2">
    <location>
        <position position="186"/>
    </location>
    <ligand>
        <name>AMP</name>
        <dbReference type="ChEBI" id="CHEBI:456215"/>
    </ligand>
</feature>
<feature type="binding site" evidence="2">
    <location>
        <position position="357"/>
    </location>
    <ligand>
        <name>AMP</name>
        <dbReference type="ChEBI" id="CHEBI:456215"/>
    </ligand>
</feature>
<dbReference type="GO" id="GO:0046872">
    <property type="term" value="F:metal ion binding"/>
    <property type="evidence" value="ECO:0007669"/>
    <property type="project" value="UniProtKB-KW"/>
</dbReference>
<dbReference type="Pfam" id="PF00233">
    <property type="entry name" value="PDEase_I"/>
    <property type="match status" value="1"/>
</dbReference>
<evidence type="ECO:0000256" key="2">
    <source>
        <dbReference type="PIRSR" id="PIRSR623088-2"/>
    </source>
</evidence>
<comment type="similarity">
    <text evidence="4">Belongs to the cyclic nucleotide phosphodiesterase family.</text>
</comment>
<evidence type="ECO:0000256" key="4">
    <source>
        <dbReference type="RuleBase" id="RU363067"/>
    </source>
</evidence>
<dbReference type="GO" id="GO:0004114">
    <property type="term" value="F:3',5'-cyclic-nucleotide phosphodiesterase activity"/>
    <property type="evidence" value="ECO:0007669"/>
    <property type="project" value="InterPro"/>
</dbReference>
<dbReference type="PRINTS" id="PR00387">
    <property type="entry name" value="PDIESTERASE1"/>
</dbReference>
<feature type="active site" description="Proton donor" evidence="1">
    <location>
        <position position="144"/>
    </location>
</feature>
<dbReference type="PROSITE" id="PS00126">
    <property type="entry name" value="PDEASE_I_1"/>
    <property type="match status" value="1"/>
</dbReference>
<keyword evidence="5" id="KW-1133">Transmembrane helix</keyword>
<organism evidence="8 9">
    <name type="scientific">Thraustotheca clavata</name>
    <dbReference type="NCBI Taxonomy" id="74557"/>
    <lineage>
        <taxon>Eukaryota</taxon>
        <taxon>Sar</taxon>
        <taxon>Stramenopiles</taxon>
        <taxon>Oomycota</taxon>
        <taxon>Saprolegniomycetes</taxon>
        <taxon>Saprolegniales</taxon>
        <taxon>Achlyaceae</taxon>
        <taxon>Thraustotheca</taxon>
    </lineage>
</organism>
<dbReference type="OrthoDB" id="60033at2759"/>
<feature type="binding site" evidence="3">
    <location>
        <position position="186"/>
    </location>
    <ligand>
        <name>Zn(2+)</name>
        <dbReference type="ChEBI" id="CHEBI:29105"/>
        <label>2</label>
    </ligand>
</feature>
<evidence type="ECO:0000256" key="3">
    <source>
        <dbReference type="PIRSR" id="PIRSR623088-3"/>
    </source>
</evidence>
<dbReference type="GO" id="GO:0035556">
    <property type="term" value="P:intracellular signal transduction"/>
    <property type="evidence" value="ECO:0007669"/>
    <property type="project" value="InterPro"/>
</dbReference>